<keyword evidence="1" id="KW-0560">Oxidoreductase</keyword>
<evidence type="ECO:0000259" key="3">
    <source>
        <dbReference type="Pfam" id="PF00296"/>
    </source>
</evidence>
<protein>
    <submittedName>
        <fullName evidence="4">Probable oxidoreductase, LLM family</fullName>
    </submittedName>
</protein>
<feature type="domain" description="Luciferase-like" evidence="3">
    <location>
        <begin position="19"/>
        <end position="303"/>
    </location>
</feature>
<dbReference type="EMBL" id="FQUO01000009">
    <property type="protein sequence ID" value="SHF57017.1"/>
    <property type="molecule type" value="Genomic_DNA"/>
</dbReference>
<dbReference type="InterPro" id="IPR036661">
    <property type="entry name" value="Luciferase-like_sf"/>
</dbReference>
<organism evidence="4 5">
    <name type="scientific">Cnuella takakiae</name>
    <dbReference type="NCBI Taxonomy" id="1302690"/>
    <lineage>
        <taxon>Bacteria</taxon>
        <taxon>Pseudomonadati</taxon>
        <taxon>Bacteroidota</taxon>
        <taxon>Chitinophagia</taxon>
        <taxon>Chitinophagales</taxon>
        <taxon>Chitinophagaceae</taxon>
        <taxon>Cnuella</taxon>
    </lineage>
</organism>
<reference evidence="4 5" key="1">
    <citation type="submission" date="2016-11" db="EMBL/GenBank/DDBJ databases">
        <authorList>
            <person name="Jaros S."/>
            <person name="Januszkiewicz K."/>
            <person name="Wedrychowicz H."/>
        </authorList>
    </citation>
    <scope>NUCLEOTIDE SEQUENCE [LARGE SCALE GENOMIC DNA]</scope>
    <source>
        <strain evidence="4 5">DSM 26897</strain>
    </source>
</reference>
<evidence type="ECO:0000313" key="4">
    <source>
        <dbReference type="EMBL" id="SHF57017.1"/>
    </source>
</evidence>
<proteinExistence type="predicted"/>
<dbReference type="CDD" id="cd00347">
    <property type="entry name" value="Flavin_utilizing_monoxygenases"/>
    <property type="match status" value="1"/>
</dbReference>
<evidence type="ECO:0000313" key="5">
    <source>
        <dbReference type="Proteomes" id="UP000184368"/>
    </source>
</evidence>
<evidence type="ECO:0000256" key="1">
    <source>
        <dbReference type="ARBA" id="ARBA00023002"/>
    </source>
</evidence>
<keyword evidence="5" id="KW-1185">Reference proteome</keyword>
<dbReference type="AlphaFoldDB" id="A0A1M5CQV4"/>
<dbReference type="OrthoDB" id="9776438at2"/>
<dbReference type="Proteomes" id="UP000184368">
    <property type="component" value="Unassembled WGS sequence"/>
</dbReference>
<dbReference type="GO" id="GO:0005829">
    <property type="term" value="C:cytosol"/>
    <property type="evidence" value="ECO:0007669"/>
    <property type="project" value="TreeGrafter"/>
</dbReference>
<dbReference type="InterPro" id="IPR022290">
    <property type="entry name" value="LLM_Atu2307-like"/>
</dbReference>
<dbReference type="PANTHER" id="PTHR30137">
    <property type="entry name" value="LUCIFERASE-LIKE MONOOXYGENASE"/>
    <property type="match status" value="1"/>
</dbReference>
<dbReference type="NCBIfam" id="TIGR03858">
    <property type="entry name" value="LLM_2I7G"/>
    <property type="match status" value="1"/>
</dbReference>
<dbReference type="SUPFAM" id="SSF51679">
    <property type="entry name" value="Bacterial luciferase-like"/>
    <property type="match status" value="1"/>
</dbReference>
<dbReference type="Pfam" id="PF00296">
    <property type="entry name" value="Bac_luciferase"/>
    <property type="match status" value="1"/>
</dbReference>
<dbReference type="GO" id="GO:0016705">
    <property type="term" value="F:oxidoreductase activity, acting on paired donors, with incorporation or reduction of molecular oxygen"/>
    <property type="evidence" value="ECO:0007669"/>
    <property type="project" value="InterPro"/>
</dbReference>
<dbReference type="GO" id="GO:0004497">
    <property type="term" value="F:monooxygenase activity"/>
    <property type="evidence" value="ECO:0007669"/>
    <property type="project" value="UniProtKB-KW"/>
</dbReference>
<dbReference type="RefSeq" id="WP_073043931.1">
    <property type="nucleotide sequence ID" value="NZ_FQUO01000009.1"/>
</dbReference>
<dbReference type="PANTHER" id="PTHR30137:SF8">
    <property type="entry name" value="BLR5498 PROTEIN"/>
    <property type="match status" value="1"/>
</dbReference>
<dbReference type="STRING" id="1302690.BUE76_08370"/>
<evidence type="ECO:0000256" key="2">
    <source>
        <dbReference type="ARBA" id="ARBA00023033"/>
    </source>
</evidence>
<gene>
    <name evidence="4" type="ORF">SAMN05444008_109174</name>
</gene>
<name>A0A1M5CQV4_9BACT</name>
<keyword evidence="2" id="KW-0503">Monooxygenase</keyword>
<dbReference type="InterPro" id="IPR011251">
    <property type="entry name" value="Luciferase-like_dom"/>
</dbReference>
<dbReference type="Gene3D" id="3.20.20.30">
    <property type="entry name" value="Luciferase-like domain"/>
    <property type="match status" value="1"/>
</dbReference>
<accession>A0A1M5CQV4</accession>
<dbReference type="InterPro" id="IPR050766">
    <property type="entry name" value="Bact_Lucif_Oxidored"/>
</dbReference>
<sequence>MELGVGMFGDLHVEGDGKLQPAHQRLQELVEQIKLMDELGLDFFGLGEHHRPEYAVSVPEMVLAAAASVTKNIRLGSAVSVLSSSDPVRLYQNFATLDGLSGGRAELMVGRGSFTESFPLFGYNLADYDTLFEEKLELLLQINKEARINWKGKHRAALVNQEIFPRAVKDALDIWIAVGGTPESVVRAARLGLPVIFAIIGGNPAQFQPLFDYYRRGWQHFEHPAEKLQAGVHMHCFFGTDSQQTADAYYPQYAAQMNRIGRQRGWAPYQRQQFEQGRGPQGALLIGEANEAIEKILYLQETLGLTRFAAHMDVGGPAHLDLMKSIEIYGTKIAPKVREALGK</sequence>